<dbReference type="GO" id="GO:0016887">
    <property type="term" value="F:ATP hydrolysis activity"/>
    <property type="evidence" value="ECO:0007669"/>
    <property type="project" value="InterPro"/>
</dbReference>
<keyword evidence="7" id="KW-0067">ATP-binding</keyword>
<evidence type="ECO:0000313" key="17">
    <source>
        <dbReference type="Proteomes" id="UP001162541"/>
    </source>
</evidence>
<dbReference type="GO" id="GO:0016020">
    <property type="term" value="C:membrane"/>
    <property type="evidence" value="ECO:0007669"/>
    <property type="project" value="UniProtKB-SubCell"/>
</dbReference>
<evidence type="ECO:0000313" key="16">
    <source>
        <dbReference type="Proteomes" id="UP000077202"/>
    </source>
</evidence>
<feature type="transmembrane region" description="Helical" evidence="11">
    <location>
        <begin position="843"/>
        <end position="863"/>
    </location>
</feature>
<dbReference type="Pfam" id="PF00664">
    <property type="entry name" value="ABC_membrane"/>
    <property type="match status" value="2"/>
</dbReference>
<dbReference type="InterPro" id="IPR003593">
    <property type="entry name" value="AAA+_ATPase"/>
</dbReference>
<evidence type="ECO:0000256" key="8">
    <source>
        <dbReference type="ARBA" id="ARBA00022989"/>
    </source>
</evidence>
<evidence type="ECO:0000259" key="13">
    <source>
        <dbReference type="PROSITE" id="PS50929"/>
    </source>
</evidence>
<dbReference type="Proteomes" id="UP001162541">
    <property type="component" value="Chromosome 5"/>
</dbReference>
<keyword evidence="6" id="KW-0547">Nucleotide-binding</keyword>
<evidence type="ECO:0000256" key="5">
    <source>
        <dbReference type="ARBA" id="ARBA00022737"/>
    </source>
</evidence>
<feature type="domain" description="ABC transmembrane type-1" evidence="13">
    <location>
        <begin position="738"/>
        <end position="1015"/>
    </location>
</feature>
<dbReference type="PROSITE" id="PS50929">
    <property type="entry name" value="ABC_TM1F"/>
    <property type="match status" value="2"/>
</dbReference>
<dbReference type="Pfam" id="PF00005">
    <property type="entry name" value="ABC_tran"/>
    <property type="match status" value="2"/>
</dbReference>
<dbReference type="GO" id="GO:0005524">
    <property type="term" value="F:ATP binding"/>
    <property type="evidence" value="ECO:0007669"/>
    <property type="project" value="UniProtKB-KW"/>
</dbReference>
<reference evidence="15 16" key="1">
    <citation type="submission" date="2016-03" db="EMBL/GenBank/DDBJ databases">
        <title>Mechanisms controlling the formation of the plant cell surface in tip-growing cells are functionally conserved among land plants.</title>
        <authorList>
            <person name="Honkanen S."/>
            <person name="Jones V.A."/>
            <person name="Morieri G."/>
            <person name="Champion C."/>
            <person name="Hetherington A.J."/>
            <person name="Kelly S."/>
            <person name="Saint-Marcoux D."/>
            <person name="Proust H."/>
            <person name="Prescott H."/>
            <person name="Dolan L."/>
        </authorList>
    </citation>
    <scope>NUCLEOTIDE SEQUENCE [LARGE SCALE GENOMIC DNA]</scope>
    <source>
        <strain evidence="16">cv. Tak-1 and cv. Tak-2</strain>
        <tissue evidence="15">Whole gametophyte</tissue>
    </source>
</reference>
<feature type="transmembrane region" description="Helical" evidence="11">
    <location>
        <begin position="869"/>
        <end position="887"/>
    </location>
</feature>
<feature type="domain" description="ABC transporter" evidence="12">
    <location>
        <begin position="412"/>
        <end position="635"/>
    </location>
</feature>
<dbReference type="SUPFAM" id="SSF90123">
    <property type="entry name" value="ABC transporter transmembrane region"/>
    <property type="match status" value="2"/>
</dbReference>
<sequence length="1293" mass="143687">MDNLTERLLGTRHEEVAKGEAVTRYASANFLSRAIFSWLNPLLRKGYDKPIERDDVPALAPEHRAARLSQKFTEALPEKQTCNSVRNTLVKILWPSFFTSAALALCKLGVLYTGPIMIESFVQVSDGSQIFPNEKYYLIATLITAKMIEVFATHQCNFINQVLGMQVRSALVTALFRKGLRLSSSARQRHGLGEIVNYMSVDVQNLSDVVQYLNNVWTVPLQAILGGTILFFVVGPSAMAGLLVMGLTVTIEYVAARWLKALQQKIANSRDQRVNALMEALSNMKIIKLQAWDGKFLKNVEKARDMEFTALSKFTYTVAFSIFIAWLAPLTSCVAIFACHIALGHRLTSEMAFTTIATMRAMQELLRLFPNTLLSLSQTLISLSRLEKFMWSEELEPTTITNTLVHEGSPAITVQNGCFKWDARTEELTLKNIDIEIKRGLLVAVVGKVGSGKSSLLAAFQGEILKVQGELETCGSTAYVAQSAWLQNATIQENILFGREMEKERYDSTLRTCALLQDLSQFESLDQTEIGEKGLNLSGGQKQRIQLARAVYQNSDVYFLDDIFSAVDAHTGSQLFKEVILGALQDKTVILVTHQIDFLTKADMILVMRDGAIVQSGKYEDLLMCGTDFEALVDAHDAAMEKVEKRVTSTGATPEAFEVDLMKLTRNTSGTWQDITPGYTSHAEDIYSPESDDIAEPHPSCSRPSGKLTDDEHKETGRVSWCVYWLYLTRAYGTKLLVIFIVVQIVWQIFQISGDYWVAYGLGGTETDDELRFITIYGAFAMSCGLCVIIRSMLIGFLGLRTAQSFFMGMLQSLFKAPMSFFDTTPNGRILSRATTDQQMIDYTVPIMFGAALAVTFQIAGMLYVTCRVSWFTALLLLPLAWVYRAYQAYYFATARELTRIEGITKAPIIHHFSETIAGLATIRCFKQEEKFIQVNLDKIDSNLKMIFHSNAAMEWVGMRVETIGVAVLFASLMLLLVLPTNVIRPEMVGLALAYGLSLNQYLFDFVGLTCQLENKMISVERVAQYTQLPSEAMVTTDEPKCSPDWPVTGSITLHDLQLRYRPHTPLVLKGINVTIEAGQKVGIVGRTGSGKSTLILALFRLVEPCGGKIVIDGIDISSLGLTDLRCKIGIIPQDPTMFDGTIRSNMDPLGIYDDVEIWEALEKCQLASSVRGLPAKLDASVAADGANWSLGQRQLFCLGRVLLKRARILVLDEATASVDAHTDGVIQKIVRQEFADCTVISIAHRIPSIMDSDKVLVLEAGLVKEFDSPAVLLEQDNSLFSALVKEYKSRCQ</sequence>
<dbReference type="PANTHER" id="PTHR24223">
    <property type="entry name" value="ATP-BINDING CASSETTE SUB-FAMILY C"/>
    <property type="match status" value="1"/>
</dbReference>
<dbReference type="CDD" id="cd18579">
    <property type="entry name" value="ABC_6TM_ABCC_D1"/>
    <property type="match status" value="1"/>
</dbReference>
<dbReference type="PROSITE" id="PS00211">
    <property type="entry name" value="ABC_TRANSPORTER_1"/>
    <property type="match status" value="1"/>
</dbReference>
<keyword evidence="9 11" id="KW-0472">Membrane</keyword>
<dbReference type="Gene3D" id="3.40.50.300">
    <property type="entry name" value="P-loop containing nucleotide triphosphate hydrolases"/>
    <property type="match status" value="2"/>
</dbReference>
<feature type="domain" description="ABC transmembrane type-1" evidence="13">
    <location>
        <begin position="96"/>
        <end position="378"/>
    </location>
</feature>
<dbReference type="GO" id="GO:0140359">
    <property type="term" value="F:ABC-type transporter activity"/>
    <property type="evidence" value="ECO:0007669"/>
    <property type="project" value="InterPro"/>
</dbReference>
<evidence type="ECO:0000256" key="7">
    <source>
        <dbReference type="ARBA" id="ARBA00022840"/>
    </source>
</evidence>
<dbReference type="CDD" id="cd03250">
    <property type="entry name" value="ABCC_MRP_domain1"/>
    <property type="match status" value="1"/>
</dbReference>
<keyword evidence="8 11" id="KW-1133">Transmembrane helix</keyword>
<dbReference type="CDD" id="cd18580">
    <property type="entry name" value="ABC_6TM_ABCC_D2"/>
    <property type="match status" value="1"/>
</dbReference>
<dbReference type="InterPro" id="IPR036640">
    <property type="entry name" value="ABC1_TM_sf"/>
</dbReference>
<evidence type="ECO:0000313" key="14">
    <source>
        <dbReference type="EMBL" id="BBN11596.1"/>
    </source>
</evidence>
<accession>A0A176VRC4</accession>
<reference evidence="17" key="3">
    <citation type="journal article" date="2020" name="Curr. Biol.">
        <title>Chromatin organization in early land plants reveals an ancestral association between H3K27me3, transposons, and constitutive heterochromatin.</title>
        <authorList>
            <person name="Montgomery S.A."/>
            <person name="Tanizawa Y."/>
            <person name="Galik B."/>
            <person name="Wang N."/>
            <person name="Ito T."/>
            <person name="Mochizuki T."/>
            <person name="Akimcheva S."/>
            <person name="Bowman J.L."/>
            <person name="Cognat V."/>
            <person name="Marechal-Drouard L."/>
            <person name="Ekker H."/>
            <person name="Hong S.F."/>
            <person name="Kohchi T."/>
            <person name="Lin S.S."/>
            <person name="Liu L.D."/>
            <person name="Nakamura Y."/>
            <person name="Valeeva L.R."/>
            <person name="Shakirov E.V."/>
            <person name="Shippen D.E."/>
            <person name="Wei W.L."/>
            <person name="Yagura M."/>
            <person name="Yamaoka S."/>
            <person name="Yamato K.T."/>
            <person name="Liu C."/>
            <person name="Berger F."/>
        </authorList>
    </citation>
    <scope>NUCLEOTIDE SEQUENCE [LARGE SCALE GENOMIC DNA]</scope>
    <source>
        <strain evidence="17">Tak-1</strain>
    </source>
</reference>
<dbReference type="InterPro" id="IPR044726">
    <property type="entry name" value="ABCC_6TM_D2"/>
</dbReference>
<dbReference type="PANTHER" id="PTHR24223:SF440">
    <property type="match status" value="1"/>
</dbReference>
<evidence type="ECO:0000313" key="15">
    <source>
        <dbReference type="EMBL" id="OAE23410.1"/>
    </source>
</evidence>
<evidence type="ECO:0000256" key="10">
    <source>
        <dbReference type="SAM" id="MobiDB-lite"/>
    </source>
</evidence>
<keyword evidence="5" id="KW-0677">Repeat</keyword>
<dbReference type="FunFam" id="3.40.50.300:FF:000169">
    <property type="entry name" value="ABC transporter C family member 3"/>
    <property type="match status" value="1"/>
</dbReference>
<dbReference type="EMBL" id="LVLJ01002841">
    <property type="protein sequence ID" value="OAE23410.1"/>
    <property type="molecule type" value="Genomic_DNA"/>
</dbReference>
<evidence type="ECO:0000256" key="6">
    <source>
        <dbReference type="ARBA" id="ARBA00022741"/>
    </source>
</evidence>
<feature type="transmembrane region" description="Helical" evidence="11">
    <location>
        <begin position="314"/>
        <end position="343"/>
    </location>
</feature>
<dbReference type="InterPro" id="IPR044746">
    <property type="entry name" value="ABCC_6TM_D1"/>
</dbReference>
<evidence type="ECO:0000259" key="12">
    <source>
        <dbReference type="PROSITE" id="PS50893"/>
    </source>
</evidence>
<dbReference type="InterPro" id="IPR050173">
    <property type="entry name" value="ABC_transporter_C-like"/>
</dbReference>
<dbReference type="InterPro" id="IPR011527">
    <property type="entry name" value="ABC1_TM_dom"/>
</dbReference>
<evidence type="ECO:0000256" key="4">
    <source>
        <dbReference type="ARBA" id="ARBA00022692"/>
    </source>
</evidence>
<dbReference type="InterPro" id="IPR003439">
    <property type="entry name" value="ABC_transporter-like_ATP-bd"/>
</dbReference>
<dbReference type="CDD" id="cd03244">
    <property type="entry name" value="ABCC_MRP_domain2"/>
    <property type="match status" value="1"/>
</dbReference>
<proteinExistence type="inferred from homology"/>
<feature type="transmembrane region" description="Helical" evidence="11">
    <location>
        <begin position="229"/>
        <end position="255"/>
    </location>
</feature>
<dbReference type="SUPFAM" id="SSF52540">
    <property type="entry name" value="P-loop containing nucleoside triphosphate hydrolases"/>
    <property type="match status" value="2"/>
</dbReference>
<evidence type="ECO:0000256" key="2">
    <source>
        <dbReference type="ARBA" id="ARBA00009726"/>
    </source>
</evidence>
<name>A0A176VRC4_MARPO</name>
<gene>
    <name evidence="15" type="ORF">AXG93_961s1040</name>
    <name evidence="14" type="ORF">Mp_5g13230</name>
</gene>
<dbReference type="Proteomes" id="UP000077202">
    <property type="component" value="Unassembled WGS sequence"/>
</dbReference>
<dbReference type="FunFam" id="1.20.1560.10:FF:000003">
    <property type="entry name" value="ABC transporter C family member 10"/>
    <property type="match status" value="1"/>
</dbReference>
<keyword evidence="4 11" id="KW-0812">Transmembrane</keyword>
<evidence type="ECO:0000256" key="9">
    <source>
        <dbReference type="ARBA" id="ARBA00023136"/>
    </source>
</evidence>
<feature type="transmembrane region" description="Helical" evidence="11">
    <location>
        <begin position="961"/>
        <end position="979"/>
    </location>
</feature>
<dbReference type="InterPro" id="IPR017871">
    <property type="entry name" value="ABC_transporter-like_CS"/>
</dbReference>
<reference evidence="14" key="2">
    <citation type="journal article" date="2019" name="Curr. Biol.">
        <title>Chromatin organization in early land plants reveals an ancestral association between H3K27me3, transposons, and constitutive heterochromatin.</title>
        <authorList>
            <person name="Montgomery S.A."/>
            <person name="Tanizawa Y."/>
            <person name="Galik B."/>
            <person name="Wang N."/>
            <person name="Ito T."/>
            <person name="Mochizuki T."/>
            <person name="Akimcheva S."/>
            <person name="Bowman J."/>
            <person name="Cognat V."/>
            <person name="Drouard L."/>
            <person name="Ekker H."/>
            <person name="Houng S."/>
            <person name="Kohchi T."/>
            <person name="Lin S."/>
            <person name="Liu L.D."/>
            <person name="Nakamura Y."/>
            <person name="Valeeva L.R."/>
            <person name="Shakirov E.V."/>
            <person name="Shippen D.E."/>
            <person name="Wei W."/>
            <person name="Yagura M."/>
            <person name="Yamaoka S."/>
            <person name="Yamato K.T."/>
            <person name="Liu C."/>
            <person name="Berger F."/>
        </authorList>
    </citation>
    <scope>NUCLEOTIDE SEQUENCE [LARGE SCALE GENOMIC DNA]</scope>
    <source>
        <strain evidence="14">Tak-1</strain>
    </source>
</reference>
<dbReference type="EMBL" id="AP019870">
    <property type="protein sequence ID" value="BBN11596.1"/>
    <property type="molecule type" value="Genomic_DNA"/>
</dbReference>
<feature type="region of interest" description="Disordered" evidence="10">
    <location>
        <begin position="690"/>
        <end position="712"/>
    </location>
</feature>
<feature type="domain" description="ABC transporter" evidence="12">
    <location>
        <begin position="1052"/>
        <end position="1286"/>
    </location>
</feature>
<dbReference type="InterPro" id="IPR027417">
    <property type="entry name" value="P-loop_NTPase"/>
</dbReference>
<dbReference type="FunFam" id="3.40.50.300:FF:000508">
    <property type="entry name" value="ABC transporter C family member 5"/>
    <property type="match status" value="1"/>
</dbReference>
<comment type="subcellular location">
    <subcellularLocation>
        <location evidence="1">Membrane</location>
        <topology evidence="1">Multi-pass membrane protein</topology>
    </subcellularLocation>
</comment>
<feature type="transmembrane region" description="Helical" evidence="11">
    <location>
        <begin position="736"/>
        <end position="754"/>
    </location>
</feature>
<evidence type="ECO:0000256" key="3">
    <source>
        <dbReference type="ARBA" id="ARBA00022448"/>
    </source>
</evidence>
<protein>
    <submittedName>
        <fullName evidence="15">Uncharacterized protein</fullName>
    </submittedName>
</protein>
<dbReference type="PROSITE" id="PS50893">
    <property type="entry name" value="ABC_TRANSPORTER_2"/>
    <property type="match status" value="2"/>
</dbReference>
<organism evidence="15 16">
    <name type="scientific">Marchantia polymorpha subsp. ruderalis</name>
    <dbReference type="NCBI Taxonomy" id="1480154"/>
    <lineage>
        <taxon>Eukaryota</taxon>
        <taxon>Viridiplantae</taxon>
        <taxon>Streptophyta</taxon>
        <taxon>Embryophyta</taxon>
        <taxon>Marchantiophyta</taxon>
        <taxon>Marchantiopsida</taxon>
        <taxon>Marchantiidae</taxon>
        <taxon>Marchantiales</taxon>
        <taxon>Marchantiaceae</taxon>
        <taxon>Marchantia</taxon>
    </lineage>
</organism>
<keyword evidence="3" id="KW-0813">Transport</keyword>
<dbReference type="Gene3D" id="1.20.1560.10">
    <property type="entry name" value="ABC transporter type 1, transmembrane domain"/>
    <property type="match status" value="2"/>
</dbReference>
<comment type="similarity">
    <text evidence="2">Belongs to the ABC transporter superfamily. ABCC family. Conjugate transporter (TC 3.A.1.208) subfamily.</text>
</comment>
<evidence type="ECO:0000256" key="11">
    <source>
        <dbReference type="SAM" id="Phobius"/>
    </source>
</evidence>
<evidence type="ECO:0000256" key="1">
    <source>
        <dbReference type="ARBA" id="ARBA00004141"/>
    </source>
</evidence>
<keyword evidence="16" id="KW-1185">Reference proteome</keyword>
<dbReference type="FunFam" id="1.20.1560.10:FF:000002">
    <property type="entry name" value="ABC transporter C family member 5"/>
    <property type="match status" value="1"/>
</dbReference>
<dbReference type="SMART" id="SM00382">
    <property type="entry name" value="AAA"/>
    <property type="match status" value="2"/>
</dbReference>
<feature type="transmembrane region" description="Helical" evidence="11">
    <location>
        <begin position="774"/>
        <end position="800"/>
    </location>
</feature>